<protein>
    <submittedName>
        <fullName evidence="1">Uncharacterized protein</fullName>
    </submittedName>
</protein>
<dbReference type="RefSeq" id="WP_123661653.1">
    <property type="nucleotide sequence ID" value="NZ_RJKE01000001.1"/>
</dbReference>
<accession>A0A3N1CMV9</accession>
<evidence type="ECO:0000313" key="1">
    <source>
        <dbReference type="EMBL" id="ROO82649.1"/>
    </source>
</evidence>
<proteinExistence type="predicted"/>
<gene>
    <name evidence="1" type="ORF">EDD29_0130</name>
</gene>
<dbReference type="OrthoDB" id="3482161at2"/>
<evidence type="ECO:0000313" key="2">
    <source>
        <dbReference type="Proteomes" id="UP000272400"/>
    </source>
</evidence>
<dbReference type="EMBL" id="RJKE01000001">
    <property type="protein sequence ID" value="ROO82649.1"/>
    <property type="molecule type" value="Genomic_DNA"/>
</dbReference>
<comment type="caution">
    <text evidence="1">The sequence shown here is derived from an EMBL/GenBank/DDBJ whole genome shotgun (WGS) entry which is preliminary data.</text>
</comment>
<dbReference type="AlphaFoldDB" id="A0A3N1CMV9"/>
<dbReference type="Proteomes" id="UP000272400">
    <property type="component" value="Unassembled WGS sequence"/>
</dbReference>
<keyword evidence="2" id="KW-1185">Reference proteome</keyword>
<reference evidence="1 2" key="1">
    <citation type="submission" date="2018-11" db="EMBL/GenBank/DDBJ databases">
        <title>Sequencing the genomes of 1000 actinobacteria strains.</title>
        <authorList>
            <person name="Klenk H.-P."/>
        </authorList>
    </citation>
    <scope>NUCLEOTIDE SEQUENCE [LARGE SCALE GENOMIC DNA]</scope>
    <source>
        <strain evidence="1 2">DSM 44254</strain>
    </source>
</reference>
<sequence length="116" mass="12759">MTNALFDLDDPTSNNLTEPKLSAQRRMTLRKQAALERGQHPLSVLFGHLPLHKDAAPANDRTAAGLRCGSCAHRGPGFYGYPKCLIANGARISNSANSECRAWWPACHDYTPRRDA</sequence>
<organism evidence="1 2">
    <name type="scientific">Actinocorallia herbida</name>
    <dbReference type="NCBI Taxonomy" id="58109"/>
    <lineage>
        <taxon>Bacteria</taxon>
        <taxon>Bacillati</taxon>
        <taxon>Actinomycetota</taxon>
        <taxon>Actinomycetes</taxon>
        <taxon>Streptosporangiales</taxon>
        <taxon>Thermomonosporaceae</taxon>
        <taxon>Actinocorallia</taxon>
    </lineage>
</organism>
<name>A0A3N1CMV9_9ACTN</name>